<name>A0AC58TX84_TOBAC</name>
<sequence>MTSHQDDKTYLQVVNIATRMESFDKIATEARDNSKKAGTTCIYSGFSVRGKCLLGQKGCFHCHDPGHIKRDCPLLGQAPGKTPTRQETSIGNFIVSPSPVRASNTQTGCGTNRDGAQGGGEPARFYAFLDRLNAEASNRVIIGILSVCGRLGYVLVDPGSTFSYVSHYLCVEFGKAPEKLGVLFEVSTPIGESVKVEYIFRNYIITVQGREMFADLNLLDMVDFDIIAGMDWLSSFHATVDCHVKTVTFSFIGEYPIIIRGEVGTLVGKFISYLKARKLVSSECLAYLAHMQDMKIGSLVLESVPTVKEFSDVFLDDLPGIPPDREIEFGIDALLGTQPISIPPYRIAPSELNELKNQLQELLDKDFIRPNVSPWGAPVLVGLGCVLMQNDKVIAYASRQLKNHEINYSTHNLELAAVIFGLKIWRHYLYREQCDIYIDHKSLQYIFKQKELNKRQRRWLELLKDYDCNILYHPGKANVVADALSRRSMESLTRLCVVECPIVKEAQQIASQGVRLDEKYDGRLIASMDAKSTLLEQVKAKQFDHPSLLKLKEGVLSGKIKNFALDENGVMRLDGRLCVPNVDDLRREIMVEAHSSRYSIHPGSTKMYHDLRDVYWWNNMKRDIVDYVSRCLNCQQVKAEHQRSGGLAQIIEIPEWK</sequence>
<gene>
    <name evidence="2" type="primary">LOC142177253</name>
</gene>
<accession>A0AC58TX84</accession>
<reference evidence="2" key="2">
    <citation type="submission" date="2025-08" db="UniProtKB">
        <authorList>
            <consortium name="RefSeq"/>
        </authorList>
    </citation>
    <scope>IDENTIFICATION</scope>
    <source>
        <tissue evidence="2">Leaf</tissue>
    </source>
</reference>
<evidence type="ECO:0000313" key="2">
    <source>
        <dbReference type="RefSeq" id="XP_075101825.1"/>
    </source>
</evidence>
<evidence type="ECO:0000313" key="1">
    <source>
        <dbReference type="Proteomes" id="UP000790787"/>
    </source>
</evidence>
<dbReference type="RefSeq" id="XP_075101825.1">
    <property type="nucleotide sequence ID" value="XM_075245724.1"/>
</dbReference>
<protein>
    <submittedName>
        <fullName evidence="2">Uncharacterized protein LOC142177253</fullName>
    </submittedName>
</protein>
<dbReference type="Proteomes" id="UP000790787">
    <property type="component" value="Chromosome 23"/>
</dbReference>
<keyword evidence="1" id="KW-1185">Reference proteome</keyword>
<reference evidence="1" key="1">
    <citation type="journal article" date="2014" name="Nat. Commun.">
        <title>The tobacco genome sequence and its comparison with those of tomato and potato.</title>
        <authorList>
            <person name="Sierro N."/>
            <person name="Battey J.N."/>
            <person name="Ouadi S."/>
            <person name="Bakaher N."/>
            <person name="Bovet L."/>
            <person name="Willig A."/>
            <person name="Goepfert S."/>
            <person name="Peitsch M.C."/>
            <person name="Ivanov N.V."/>
        </authorList>
    </citation>
    <scope>NUCLEOTIDE SEQUENCE [LARGE SCALE GENOMIC DNA]</scope>
</reference>
<organism evidence="1 2">
    <name type="scientific">Nicotiana tabacum</name>
    <name type="common">Common tobacco</name>
    <dbReference type="NCBI Taxonomy" id="4097"/>
    <lineage>
        <taxon>Eukaryota</taxon>
        <taxon>Viridiplantae</taxon>
        <taxon>Streptophyta</taxon>
        <taxon>Embryophyta</taxon>
        <taxon>Tracheophyta</taxon>
        <taxon>Spermatophyta</taxon>
        <taxon>Magnoliopsida</taxon>
        <taxon>eudicotyledons</taxon>
        <taxon>Gunneridae</taxon>
        <taxon>Pentapetalae</taxon>
        <taxon>asterids</taxon>
        <taxon>lamiids</taxon>
        <taxon>Solanales</taxon>
        <taxon>Solanaceae</taxon>
        <taxon>Nicotianoideae</taxon>
        <taxon>Nicotianeae</taxon>
        <taxon>Nicotiana</taxon>
    </lineage>
</organism>
<proteinExistence type="predicted"/>